<comment type="caution">
    <text evidence="3">The sequence shown here is derived from an EMBL/GenBank/DDBJ whole genome shotgun (WGS) entry which is preliminary data.</text>
</comment>
<dbReference type="InterPro" id="IPR006076">
    <property type="entry name" value="FAD-dep_OxRdtase"/>
</dbReference>
<organism evidence="3 4">
    <name type="scientific">Stella humosa</name>
    <dbReference type="NCBI Taxonomy" id="94"/>
    <lineage>
        <taxon>Bacteria</taxon>
        <taxon>Pseudomonadati</taxon>
        <taxon>Pseudomonadota</taxon>
        <taxon>Alphaproteobacteria</taxon>
        <taxon>Rhodospirillales</taxon>
        <taxon>Stellaceae</taxon>
        <taxon>Stella</taxon>
    </lineage>
</organism>
<dbReference type="Gene3D" id="3.50.50.60">
    <property type="entry name" value="FAD/NAD(P)-binding domain"/>
    <property type="match status" value="3"/>
</dbReference>
<dbReference type="SUPFAM" id="SSF51905">
    <property type="entry name" value="FAD/NAD(P)-binding domain"/>
    <property type="match status" value="1"/>
</dbReference>
<feature type="domain" description="FAD dependent oxidoreductase" evidence="2">
    <location>
        <begin position="13"/>
        <end position="424"/>
    </location>
</feature>
<dbReference type="Proteomes" id="UP000278222">
    <property type="component" value="Unassembled WGS sequence"/>
</dbReference>
<dbReference type="AlphaFoldDB" id="A0A3N1LIV9"/>
<dbReference type="RefSeq" id="WP_123690946.1">
    <property type="nucleotide sequence ID" value="NZ_AP019700.1"/>
</dbReference>
<reference evidence="3 4" key="1">
    <citation type="submission" date="2018-11" db="EMBL/GenBank/DDBJ databases">
        <title>Genomic Encyclopedia of Type Strains, Phase IV (KMG-IV): sequencing the most valuable type-strain genomes for metagenomic binning, comparative biology and taxonomic classification.</title>
        <authorList>
            <person name="Goeker M."/>
        </authorList>
    </citation>
    <scope>NUCLEOTIDE SEQUENCE [LARGE SCALE GENOMIC DNA]</scope>
    <source>
        <strain evidence="3 4">DSM 5900</strain>
    </source>
</reference>
<name>A0A3N1LIV9_9PROT</name>
<evidence type="ECO:0000313" key="4">
    <source>
        <dbReference type="Proteomes" id="UP000278222"/>
    </source>
</evidence>
<dbReference type="GO" id="GO:0005737">
    <property type="term" value="C:cytoplasm"/>
    <property type="evidence" value="ECO:0007669"/>
    <property type="project" value="TreeGrafter"/>
</dbReference>
<dbReference type="InterPro" id="IPR036188">
    <property type="entry name" value="FAD/NAD-bd_sf"/>
</dbReference>
<evidence type="ECO:0000313" key="3">
    <source>
        <dbReference type="EMBL" id="ROP91230.1"/>
    </source>
</evidence>
<gene>
    <name evidence="3" type="ORF">EDC65_3095</name>
</gene>
<sequence length="460" mass="48894">MTTQDTATDAVEIAIVGAGIVGIAVAHYLAAAGRGPIALIDAGQPMALTSAQSGENYRNWWPHGVMTAFTDHSTTLMEAIARQTGNRIAMTRRGYVLATRQQHPDDLIEQLHVGYGTDAAASVRLHDRADSPTYRPPVSADWETAPDGVDVLLDQDLIRRTFPSFAHDVAAILHIRRAGSIGSQQMGQFMLEGLRAAGGRLLRGRVTGIATGPGFTLALDTADGPRRLRADILVNAAGPHAGAVAAMLGESLPIANVLQQKITFEDREGAIPRQMPFSIDLDGQEIDWSCEERAALAADPQHAWLAGAMPGSIHCRPEGGDGGRWIKLGWAYNDVPGPVVEAPAFDPHFPEVVLRGAARLNPALKAYYGRLPRPCVLYGGYYTMTPENWPLVGPMRTAGAFMATALSGFGTMAACAAGDLCAKWITGAALPAHAHPLSLARYDDAALMAELTSLTSKGVL</sequence>
<keyword evidence="1" id="KW-0560">Oxidoreductase</keyword>
<protein>
    <submittedName>
        <fullName evidence="3">Glycine/D-amino acid oxidase-like deaminating enzyme</fullName>
    </submittedName>
</protein>
<dbReference type="EMBL" id="RJKX01000014">
    <property type="protein sequence ID" value="ROP91230.1"/>
    <property type="molecule type" value="Genomic_DNA"/>
</dbReference>
<keyword evidence="4" id="KW-1185">Reference proteome</keyword>
<dbReference type="OrthoDB" id="9815989at2"/>
<accession>A0A3N1LIV9</accession>
<dbReference type="Pfam" id="PF01266">
    <property type="entry name" value="DAO"/>
    <property type="match status" value="1"/>
</dbReference>
<dbReference type="Gene3D" id="3.30.9.10">
    <property type="entry name" value="D-Amino Acid Oxidase, subunit A, domain 2"/>
    <property type="match status" value="1"/>
</dbReference>
<dbReference type="GO" id="GO:0016491">
    <property type="term" value="F:oxidoreductase activity"/>
    <property type="evidence" value="ECO:0007669"/>
    <property type="project" value="UniProtKB-KW"/>
</dbReference>
<dbReference type="PANTHER" id="PTHR13847">
    <property type="entry name" value="SARCOSINE DEHYDROGENASE-RELATED"/>
    <property type="match status" value="1"/>
</dbReference>
<evidence type="ECO:0000259" key="2">
    <source>
        <dbReference type="Pfam" id="PF01266"/>
    </source>
</evidence>
<dbReference type="PANTHER" id="PTHR13847:SF287">
    <property type="entry name" value="FAD-DEPENDENT OXIDOREDUCTASE DOMAIN-CONTAINING PROTEIN 1"/>
    <property type="match status" value="1"/>
</dbReference>
<proteinExistence type="predicted"/>
<evidence type="ECO:0000256" key="1">
    <source>
        <dbReference type="ARBA" id="ARBA00023002"/>
    </source>
</evidence>